<proteinExistence type="predicted"/>
<dbReference type="InterPro" id="IPR010620">
    <property type="entry name" value="SBBP_repeat"/>
</dbReference>
<dbReference type="InterPro" id="IPR052918">
    <property type="entry name" value="Motility_Chemotaxis_Reg"/>
</dbReference>
<dbReference type="Pfam" id="PF25778">
    <property type="entry name" value="DUF7948"/>
    <property type="match status" value="1"/>
</dbReference>
<feature type="domain" description="HYR" evidence="2">
    <location>
        <begin position="794"/>
        <end position="876"/>
    </location>
</feature>
<evidence type="ECO:0000256" key="1">
    <source>
        <dbReference type="ARBA" id="ARBA00022737"/>
    </source>
</evidence>
<gene>
    <name evidence="3" type="ORF">IC621_25000</name>
</gene>
<comment type="caution">
    <text evidence="3">The sequence shown here is derived from an EMBL/GenBank/DDBJ whole genome shotgun (WGS) entry which is preliminary data.</text>
</comment>
<dbReference type="RefSeq" id="WP_191162618.1">
    <property type="nucleotide sequence ID" value="NZ_JACXAI010000055.1"/>
</dbReference>
<evidence type="ECO:0000313" key="4">
    <source>
        <dbReference type="Proteomes" id="UP000626844"/>
    </source>
</evidence>
<organism evidence="3 4">
    <name type="scientific">Metabacillus arenae</name>
    <dbReference type="NCBI Taxonomy" id="2771434"/>
    <lineage>
        <taxon>Bacteria</taxon>
        <taxon>Bacillati</taxon>
        <taxon>Bacillota</taxon>
        <taxon>Bacilli</taxon>
        <taxon>Bacillales</taxon>
        <taxon>Bacillaceae</taxon>
        <taxon>Metabacillus</taxon>
    </lineage>
</organism>
<dbReference type="Pfam" id="PF02494">
    <property type="entry name" value="HYR"/>
    <property type="match status" value="1"/>
</dbReference>
<dbReference type="EMBL" id="JACXAI010000055">
    <property type="protein sequence ID" value="MBD1383442.1"/>
    <property type="molecule type" value="Genomic_DNA"/>
</dbReference>
<dbReference type="PROSITE" id="PS50825">
    <property type="entry name" value="HYR"/>
    <property type="match status" value="1"/>
</dbReference>
<dbReference type="Pfam" id="PF06739">
    <property type="entry name" value="SBBP"/>
    <property type="match status" value="8"/>
</dbReference>
<keyword evidence="1" id="KW-0677">Repeat</keyword>
<dbReference type="InterPro" id="IPR003410">
    <property type="entry name" value="HYR_dom"/>
</dbReference>
<evidence type="ECO:0000313" key="3">
    <source>
        <dbReference type="EMBL" id="MBD1383442.1"/>
    </source>
</evidence>
<reference evidence="3" key="1">
    <citation type="submission" date="2020-09" db="EMBL/GenBank/DDBJ databases">
        <title>A novel bacterium of genus Bacillus, isolated from South China Sea.</title>
        <authorList>
            <person name="Huang H."/>
            <person name="Mo K."/>
            <person name="Hu Y."/>
        </authorList>
    </citation>
    <scope>NUCLEOTIDE SEQUENCE</scope>
    <source>
        <strain evidence="3">IB182487</strain>
    </source>
</reference>
<keyword evidence="4" id="KW-1185">Reference proteome</keyword>
<dbReference type="SUPFAM" id="SSF101898">
    <property type="entry name" value="NHL repeat"/>
    <property type="match status" value="2"/>
</dbReference>
<protein>
    <submittedName>
        <fullName evidence="3">SBBP repeat-containing protein</fullName>
    </submittedName>
</protein>
<dbReference type="PANTHER" id="PTHR35580">
    <property type="entry name" value="CELL SURFACE GLYCOPROTEIN (S-LAYER PROTEIN)-LIKE PROTEIN"/>
    <property type="match status" value="1"/>
</dbReference>
<dbReference type="AlphaFoldDB" id="A0A926NT36"/>
<evidence type="ECO:0000259" key="2">
    <source>
        <dbReference type="PROSITE" id="PS50825"/>
    </source>
</evidence>
<name>A0A926NT36_9BACI</name>
<sequence length="1064" mass="113634">MVSYTNTKMPIYFVPNQGQLEHEHLLYYCKARGCNVFFTNEGASFVFLENEPQEQASIAEEMIETTPKERKGFRLDFRFLNGGHKISPIARGELEGKVNYFRGPNPNKWHTNISTFMEVVYQEVWPGIDLVFRGEQDQIKYDFFVNPGANVDDICFTYRGAEDLSLDEEGNLLIDTLIGEIKDKRPISYQVKDGKKVDVESAFHLCQDEDGEDVLQFSITDYVDVCYPLIIDPELIYSSYLGGTGDDFGSSIAVDEMGNAYVTGFTHSPDFPTVNAFQPAFGGVRDAYVTKVDPSGGLIYSSYLGGTNSDQGSSIVVDEMGNAYVTGFTHSPDFPIVNAFQPVFGGGQDAFVTKVDPSGGLIYSSYLGGTGDDFGSSIAVDGMGNAYVTGRTSSLDFPTVNPFQPVFGGGQDAYVTKVDPSGGLIYSSYLGGINTDDGRSIAVDGMGNAYLTGITLSPDFPTVNAFQPAFGGGFDAYVTKVDPSGGLIYSSYLGGTGNDLSNSIAVDEIGNAYVTGFTLSLDFPTVNAFQPAFGGGFDAYVTKVDPSGGLIYSSYLGGTNIDQGSSIAVDEMGNAYVTGFTHSPDFPTVNAFQPAFGGVRDAYVTKVDPSGGLIYSSYLGGINSDQGSSIVVDEMGNAYVTGFTHSPDFPTVNAFQPVFGGGQDVYVTKVDPSGGLIYSSYLGGTGDDIGSSIVVDEIGNAYVTGSTNSPDFPTVNAFQPTFGGGVDAFVTKIGLQCPDDITVDNDPGQCGAIVTYNSPPGATCDPPSGSFFPVGDTIVTCTEDNQECAFQITVNDTEPPQITCSDDITVAVSTGEGGTIVTYSPPTVSDNCPGVTFLCSPASGSFFPVGMTTVTCTATDASGNTSSCSFTVTVQEAKPPVLTEPTCIRTKKVYDWIFFSSRYFNKSIIPDEDCRATVATALAEGLAVTVTCTEPLSDAVTCKPTILENGNPGKMLVTWTVPINLTVSVDEEEQCIFTVRTQFQDEVMVCIPEGITEENILCRATQVICRTNGPLMGSDPFGPMIPLTVTLCKELQVEYPVKLEVLGKFCFPRPNNIPAPPEEK</sequence>
<dbReference type="InterPro" id="IPR057708">
    <property type="entry name" value="DUF7948"/>
</dbReference>
<dbReference type="PANTHER" id="PTHR35580:SF1">
    <property type="entry name" value="PHYTASE-LIKE DOMAIN-CONTAINING PROTEIN"/>
    <property type="match status" value="1"/>
</dbReference>
<dbReference type="Proteomes" id="UP000626844">
    <property type="component" value="Unassembled WGS sequence"/>
</dbReference>
<accession>A0A926NT36</accession>